<organism evidence="1 2">
    <name type="scientific">Irpex rosettiformis</name>
    <dbReference type="NCBI Taxonomy" id="378272"/>
    <lineage>
        <taxon>Eukaryota</taxon>
        <taxon>Fungi</taxon>
        <taxon>Dikarya</taxon>
        <taxon>Basidiomycota</taxon>
        <taxon>Agaricomycotina</taxon>
        <taxon>Agaricomycetes</taxon>
        <taxon>Polyporales</taxon>
        <taxon>Irpicaceae</taxon>
        <taxon>Irpex</taxon>
    </lineage>
</organism>
<protein>
    <submittedName>
        <fullName evidence="1">Cyclic-AMP phosphodiesterase</fullName>
    </submittedName>
</protein>
<reference evidence="1" key="1">
    <citation type="journal article" date="2021" name="Environ. Microbiol.">
        <title>Gene family expansions and transcriptome signatures uncover fungal adaptations to wood decay.</title>
        <authorList>
            <person name="Hage H."/>
            <person name="Miyauchi S."/>
            <person name="Viragh M."/>
            <person name="Drula E."/>
            <person name="Min B."/>
            <person name="Chaduli D."/>
            <person name="Navarro D."/>
            <person name="Favel A."/>
            <person name="Norest M."/>
            <person name="Lesage-Meessen L."/>
            <person name="Balint B."/>
            <person name="Merenyi Z."/>
            <person name="de Eugenio L."/>
            <person name="Morin E."/>
            <person name="Martinez A.T."/>
            <person name="Baldrian P."/>
            <person name="Stursova M."/>
            <person name="Martinez M.J."/>
            <person name="Novotny C."/>
            <person name="Magnuson J.K."/>
            <person name="Spatafora J.W."/>
            <person name="Maurice S."/>
            <person name="Pangilinan J."/>
            <person name="Andreopoulos W."/>
            <person name="LaButti K."/>
            <person name="Hundley H."/>
            <person name="Na H."/>
            <person name="Kuo A."/>
            <person name="Barry K."/>
            <person name="Lipzen A."/>
            <person name="Henrissat B."/>
            <person name="Riley R."/>
            <person name="Ahrendt S."/>
            <person name="Nagy L.G."/>
            <person name="Grigoriev I.V."/>
            <person name="Martin F."/>
            <person name="Rosso M.N."/>
        </authorList>
    </citation>
    <scope>NUCLEOTIDE SEQUENCE</scope>
    <source>
        <strain evidence="1">CBS 384.51</strain>
    </source>
</reference>
<evidence type="ECO:0000313" key="1">
    <source>
        <dbReference type="EMBL" id="KAI0085432.1"/>
    </source>
</evidence>
<keyword evidence="2" id="KW-1185">Reference proteome</keyword>
<comment type="caution">
    <text evidence="1">The sequence shown here is derived from an EMBL/GenBank/DDBJ whole genome shotgun (WGS) entry which is preliminary data.</text>
</comment>
<evidence type="ECO:0000313" key="2">
    <source>
        <dbReference type="Proteomes" id="UP001055072"/>
    </source>
</evidence>
<dbReference type="Proteomes" id="UP001055072">
    <property type="component" value="Unassembled WGS sequence"/>
</dbReference>
<dbReference type="EMBL" id="MU274931">
    <property type="protein sequence ID" value="KAI0085432.1"/>
    <property type="molecule type" value="Genomic_DNA"/>
</dbReference>
<name>A0ACB8TTQ2_9APHY</name>
<sequence length="353" mass="39503">MSTFDLVVVGCGGGPNEHNLSSYLLKPSEKTWSEGIVALEAGSGIGALTRILERTPDIFDQAGRDHELLKPHAPAEVLSWIRCYLISHAHMDHINSLVLCAGSLAGTTRSVYAVQQTLKDIEQVFSDRLWPNLASWDGSNGTSLIYKQLQLDGRYEQISDGISVRTMPLSHGRMRNKVTYESAAFFLRHDASNKELLFFGDVEPDTISRRGWNRDIWRAAAQKIPYTLSTIFIECSYPSGRLADRLYGHMSPEHLISELISLADEVVKVRRAVKGGEQPVARKKQRLEVDSAEERRNALSGLHVYIIHCKEDLGQQLDKPVHRVIEEQVTKLVQTEQLGAKIIAAEQGMLIHI</sequence>
<gene>
    <name evidence="1" type="ORF">BDY19DRAFT_447372</name>
</gene>
<accession>A0ACB8TTQ2</accession>
<proteinExistence type="predicted"/>